<name>A0A150X5D5_9BACT</name>
<comment type="caution">
    <text evidence="2">The sequence shown here is derived from an EMBL/GenBank/DDBJ whole genome shotgun (WGS) entry which is preliminary data.</text>
</comment>
<organism evidence="2 3">
    <name type="scientific">Roseivirga spongicola</name>
    <dbReference type="NCBI Taxonomy" id="333140"/>
    <lineage>
        <taxon>Bacteria</taxon>
        <taxon>Pseudomonadati</taxon>
        <taxon>Bacteroidota</taxon>
        <taxon>Cytophagia</taxon>
        <taxon>Cytophagales</taxon>
        <taxon>Roseivirgaceae</taxon>
        <taxon>Roseivirga</taxon>
    </lineage>
</organism>
<accession>A0A150X5D5</accession>
<dbReference type="STRING" id="333140.AWW68_14935"/>
<keyword evidence="3" id="KW-1185">Reference proteome</keyword>
<evidence type="ECO:0000313" key="2">
    <source>
        <dbReference type="EMBL" id="KYG73959.1"/>
    </source>
</evidence>
<gene>
    <name evidence="2" type="ORF">AWW68_14935</name>
</gene>
<evidence type="ECO:0000256" key="1">
    <source>
        <dbReference type="SAM" id="SignalP"/>
    </source>
</evidence>
<protein>
    <recommendedName>
        <fullName evidence="4">CHRD domain-containing protein</fullName>
    </recommendedName>
</protein>
<dbReference type="Proteomes" id="UP000075606">
    <property type="component" value="Unassembled WGS sequence"/>
</dbReference>
<dbReference type="EMBL" id="LRPC01000028">
    <property type="protein sequence ID" value="KYG73959.1"/>
    <property type="molecule type" value="Genomic_DNA"/>
</dbReference>
<feature type="signal peptide" evidence="1">
    <location>
        <begin position="1"/>
        <end position="33"/>
    </location>
</feature>
<dbReference type="AlphaFoldDB" id="A0A150X5D5"/>
<proteinExistence type="predicted"/>
<evidence type="ECO:0000313" key="3">
    <source>
        <dbReference type="Proteomes" id="UP000075606"/>
    </source>
</evidence>
<sequence length="191" mass="20363">MHHLHGFSVILGLNAKPMKQLFALILLSAFVFACSSDAEDAEFTGNEVEMEMIPGAVNGNQTNGTLLIKERKGGAAQVEITLNGVINNANHPVHLHFGSLADDGNIATLLNPIEERDGVGKSSTILNELENGSTISYSDLLTFDGSIKIHFEASGPMKDEILGSTNIGLNADQNSAYLSGEKSITICNSDY</sequence>
<feature type="chain" id="PRO_5007574206" description="CHRD domain-containing protein" evidence="1">
    <location>
        <begin position="34"/>
        <end position="191"/>
    </location>
</feature>
<evidence type="ECO:0008006" key="4">
    <source>
        <dbReference type="Google" id="ProtNLM"/>
    </source>
</evidence>
<reference evidence="2 3" key="1">
    <citation type="submission" date="2016-01" db="EMBL/GenBank/DDBJ databases">
        <title>Genome sequencing of Roseivirga spongicola UST030701-084.</title>
        <authorList>
            <person name="Selvaratnam C."/>
            <person name="Thevarajoo S."/>
            <person name="Goh K.M."/>
            <person name="Ee R."/>
            <person name="Chan K.-G."/>
            <person name="Chong C.S."/>
        </authorList>
    </citation>
    <scope>NUCLEOTIDE SEQUENCE [LARGE SCALE GENOMIC DNA]</scope>
    <source>
        <strain evidence="2 3">UST030701-084</strain>
    </source>
</reference>
<keyword evidence="1" id="KW-0732">Signal</keyword>